<accession>A0ABT2FT11</accession>
<dbReference type="Gene3D" id="1.10.220.20">
    <property type="match status" value="1"/>
</dbReference>
<feature type="domain" description="SEC7" evidence="1">
    <location>
        <begin position="5"/>
        <end position="80"/>
    </location>
</feature>
<comment type="caution">
    <text evidence="2">The sequence shown here is derived from an EMBL/GenBank/DDBJ whole genome shotgun (WGS) entry which is preliminary data.</text>
</comment>
<dbReference type="PANTHER" id="PTHR10663">
    <property type="entry name" value="GUANYL-NUCLEOTIDE EXCHANGE FACTOR"/>
    <property type="match status" value="1"/>
</dbReference>
<proteinExistence type="predicted"/>
<dbReference type="Proteomes" id="UP001201549">
    <property type="component" value="Unassembled WGS sequence"/>
</dbReference>
<reference evidence="2 3" key="1">
    <citation type="submission" date="2022-02" db="EMBL/GenBank/DDBJ databases">
        <authorList>
            <person name="Zhuang L."/>
        </authorList>
    </citation>
    <scope>NUCLEOTIDE SEQUENCE [LARGE SCALE GENOMIC DNA]</scope>
    <source>
        <strain evidence="2 3">C32</strain>
    </source>
</reference>
<feature type="non-terminal residue" evidence="2">
    <location>
        <position position="1"/>
    </location>
</feature>
<feature type="non-terminal residue" evidence="2">
    <location>
        <position position="80"/>
    </location>
</feature>
<dbReference type="SUPFAM" id="SSF48425">
    <property type="entry name" value="Sec7 domain"/>
    <property type="match status" value="1"/>
</dbReference>
<organism evidence="2 3">
    <name type="scientific">Shewanella electrica</name>
    <dbReference type="NCBI Taxonomy" id="515560"/>
    <lineage>
        <taxon>Bacteria</taxon>
        <taxon>Pseudomonadati</taxon>
        <taxon>Pseudomonadota</taxon>
        <taxon>Gammaproteobacteria</taxon>
        <taxon>Alteromonadales</taxon>
        <taxon>Shewanellaceae</taxon>
        <taxon>Shewanella</taxon>
    </lineage>
</organism>
<sequence length="80" mass="9055">DDPNEIEKIKQRKTALMNAIQQFNFKPKKGIKLLLQEGFIRSSAPEDIAAFLLRNDRLDKAMIGEYLGEGDPENVAIMHA</sequence>
<dbReference type="Pfam" id="PF01369">
    <property type="entry name" value="Sec7"/>
    <property type="match status" value="1"/>
</dbReference>
<gene>
    <name evidence="2" type="ORF">L9G74_21850</name>
</gene>
<evidence type="ECO:0000259" key="1">
    <source>
        <dbReference type="PROSITE" id="PS50190"/>
    </source>
</evidence>
<name>A0ABT2FT11_9GAMM</name>
<dbReference type="InterPro" id="IPR035999">
    <property type="entry name" value="Sec7_dom_sf"/>
</dbReference>
<keyword evidence="3" id="KW-1185">Reference proteome</keyword>
<evidence type="ECO:0000313" key="3">
    <source>
        <dbReference type="Proteomes" id="UP001201549"/>
    </source>
</evidence>
<dbReference type="PANTHER" id="PTHR10663:SF375">
    <property type="entry name" value="LD29171P"/>
    <property type="match status" value="1"/>
</dbReference>
<dbReference type="InterPro" id="IPR000904">
    <property type="entry name" value="Sec7_dom"/>
</dbReference>
<dbReference type="EMBL" id="JAKOGG010000690">
    <property type="protein sequence ID" value="MCS4559067.1"/>
    <property type="molecule type" value="Genomic_DNA"/>
</dbReference>
<evidence type="ECO:0000313" key="2">
    <source>
        <dbReference type="EMBL" id="MCS4559067.1"/>
    </source>
</evidence>
<dbReference type="RefSeq" id="WP_238898979.1">
    <property type="nucleotide sequence ID" value="NZ_JAKOGG010000690.1"/>
</dbReference>
<dbReference type="PROSITE" id="PS50190">
    <property type="entry name" value="SEC7"/>
    <property type="match status" value="1"/>
</dbReference>
<protein>
    <submittedName>
        <fullName evidence="2">Sec7 domain-containing protein</fullName>
    </submittedName>
</protein>
<reference evidence="3" key="2">
    <citation type="submission" date="2023-07" db="EMBL/GenBank/DDBJ databases">
        <title>Shewanella mangrovi sp. nov., an acetaldehyde- degrading bacterium isolated from mangrove sediment.</title>
        <authorList>
            <person name="Liu Y."/>
        </authorList>
    </citation>
    <scope>NUCLEOTIDE SEQUENCE [LARGE SCALE GENOMIC DNA]</scope>
    <source>
        <strain evidence="3">C32</strain>
    </source>
</reference>